<evidence type="ECO:0000259" key="4">
    <source>
        <dbReference type="Pfam" id="PF01642"/>
    </source>
</evidence>
<evidence type="ECO:0000256" key="3">
    <source>
        <dbReference type="SAM" id="MobiDB-lite"/>
    </source>
</evidence>
<evidence type="ECO:0000256" key="1">
    <source>
        <dbReference type="ARBA" id="ARBA00011870"/>
    </source>
</evidence>
<gene>
    <name evidence="5" type="ORF">Air01nite_26940</name>
</gene>
<comment type="subunit">
    <text evidence="1">Heterodimer of an alpha and a beta chain.</text>
</comment>
<evidence type="ECO:0000313" key="5">
    <source>
        <dbReference type="EMBL" id="GIF56599.1"/>
    </source>
</evidence>
<keyword evidence="2" id="KW-0413">Isomerase</keyword>
<dbReference type="InterPro" id="IPR006099">
    <property type="entry name" value="MeMalonylCoA_mutase_a/b_cat"/>
</dbReference>
<reference evidence="5 6" key="1">
    <citation type="submission" date="2021-01" db="EMBL/GenBank/DDBJ databases">
        <title>Whole genome shotgun sequence of Asanoa iriomotensis NBRC 100142.</title>
        <authorList>
            <person name="Komaki H."/>
            <person name="Tamura T."/>
        </authorList>
    </citation>
    <scope>NUCLEOTIDE SEQUENCE [LARGE SCALE GENOMIC DNA]</scope>
    <source>
        <strain evidence="5 6">NBRC 100142</strain>
    </source>
</reference>
<dbReference type="PANTHER" id="PTHR48101:SF1">
    <property type="entry name" value="METHYLMALONYL-COA MUTASE, LARGE SUBUNIT"/>
    <property type="match status" value="1"/>
</dbReference>
<dbReference type="EMBL" id="BONC01000015">
    <property type="protein sequence ID" value="GIF56599.1"/>
    <property type="molecule type" value="Genomic_DNA"/>
</dbReference>
<dbReference type="InterPro" id="IPR006098">
    <property type="entry name" value="MMCoA_mutase_a_cat"/>
</dbReference>
<feature type="region of interest" description="Disordered" evidence="3">
    <location>
        <begin position="1"/>
        <end position="26"/>
    </location>
</feature>
<sequence>MAAEVGRWGEDYGDRLSGSDDRTVSGMPVAPLYTPLDIADGPEDHLTERGLPGEFPFTRGIRPGMYREGLWVMGQYSGRASPAETNRRIRSLLASGQRGFSVALDLPTQNGLDSDHPLAAGEVGKVGVPIDTLADMEDLLDGIALDQVSQIRTTANAIGPIAVALFVAGAEANGYRPADFKVMLQNDVLKEYLARGTYIFPPRRALEFTVDVIEYCARELPHWEPIEFCGYHIRDAGGSAVHELAIAFANGIEYIDAALLRGLRVEDFAHNVYLFLAAHIDLLEEVAKFRTARRMWARLMRDRYHVTDPRACAANIFVYTLGSLQTAQEPLNNVVRIAYQALAAILGGVQTLATSSYDEALQLPGEQAVRVALRTQQILAHETGVTRTADPLGGSYVVEAMTDQLEQTVAEELERIRDNGGALAALESGWLRGTLDDEAYRQQMLIEQGHRTVVGVNRFATDQVPELGDFGGGPDGDVEAAQRERLAKVKRDRSPSAVADSLTEVAAAARQGGNTVPAIVTAIRSYATVGEICQALASVWGRASAAESRSRDAR</sequence>
<protein>
    <submittedName>
        <fullName evidence="5">Methylmalonyl-CoA mutase</fullName>
    </submittedName>
</protein>
<name>A0ABQ4C1E8_9ACTN</name>
<dbReference type="Proteomes" id="UP000624325">
    <property type="component" value="Unassembled WGS sequence"/>
</dbReference>
<comment type="caution">
    <text evidence="5">The sequence shown here is derived from an EMBL/GenBank/DDBJ whole genome shotgun (WGS) entry which is preliminary data.</text>
</comment>
<dbReference type="NCBIfam" id="TIGR00641">
    <property type="entry name" value="acid_CoA_mut_N"/>
    <property type="match status" value="1"/>
</dbReference>
<dbReference type="InterPro" id="IPR016176">
    <property type="entry name" value="Cbl-dep_enz_cat"/>
</dbReference>
<dbReference type="Pfam" id="PF01642">
    <property type="entry name" value="MM_CoA_mutase"/>
    <property type="match status" value="1"/>
</dbReference>
<dbReference type="Gene3D" id="3.20.20.240">
    <property type="entry name" value="Methylmalonyl-CoA mutase"/>
    <property type="match status" value="1"/>
</dbReference>
<proteinExistence type="predicted"/>
<organism evidence="5 6">
    <name type="scientific">Asanoa iriomotensis</name>
    <dbReference type="NCBI Taxonomy" id="234613"/>
    <lineage>
        <taxon>Bacteria</taxon>
        <taxon>Bacillati</taxon>
        <taxon>Actinomycetota</taxon>
        <taxon>Actinomycetes</taxon>
        <taxon>Micromonosporales</taxon>
        <taxon>Micromonosporaceae</taxon>
        <taxon>Asanoa</taxon>
    </lineage>
</organism>
<dbReference type="SUPFAM" id="SSF51703">
    <property type="entry name" value="Cobalamin (vitamin B12)-dependent enzymes"/>
    <property type="match status" value="1"/>
</dbReference>
<keyword evidence="6" id="KW-1185">Reference proteome</keyword>
<feature type="compositionally biased region" description="Basic and acidic residues" evidence="3">
    <location>
        <begin position="7"/>
        <end position="23"/>
    </location>
</feature>
<dbReference type="PANTHER" id="PTHR48101">
    <property type="entry name" value="METHYLMALONYL-COA MUTASE, MITOCHONDRIAL-RELATED"/>
    <property type="match status" value="1"/>
</dbReference>
<evidence type="ECO:0000256" key="2">
    <source>
        <dbReference type="ARBA" id="ARBA00023235"/>
    </source>
</evidence>
<accession>A0ABQ4C1E8</accession>
<feature type="domain" description="Methylmalonyl-CoA mutase alpha/beta chain catalytic" evidence="4">
    <location>
        <begin position="23"/>
        <end position="542"/>
    </location>
</feature>
<evidence type="ECO:0000313" key="6">
    <source>
        <dbReference type="Proteomes" id="UP000624325"/>
    </source>
</evidence>